<feature type="region of interest" description="Disordered" evidence="2">
    <location>
        <begin position="535"/>
        <end position="556"/>
    </location>
</feature>
<sequence>MNEAKKKLAITELALRDGHQSLLATRMRLDDMLPICDKLDKIGYWSVEAWGGATFDTCLRYLKEGPWVRLRELNKALPNTRIQMLLRGQNLLGYRHYADDVVQKFVDMASANGVDVFRVFDAMNDLRNVRTAIKQVKANNRHAEGTICYTTSPVHTLEYFVDLGKGLEDMGCDTLAIKDMAGLLTPVNTRELISALKNEVSIPLHLHCHATSGVAEMVQWEAVHAGCDIIDTAISPLAGGTSHPATESMVAAFAGTEYDTGLDLVALQAVAAHFREVRKKYSRFESDATRMDTRVFINQIPGGMISNLANQLKEQGAQDKMDEVLDEIPRVRKDFGYPPLVTPTSQIVGTQAVLNVVSGKKYKVITNETKSYLKGMYGKALGIINEDVRKLAIGDEEPIDVRPADLLQNEMDALTREIGDKAKSVEDVLSYAMFPTIALQFFEERESGHFNPEPLEAPTEPAGAHSEVVTAQSLAPTEFNITIHGEQYNIKIEGSGHKSEDVRPFYVKVDNILEEVMVESLTEVVPSIEGRIDTRKASKGSRRPKARSDSDVTTPMPGRVVTVSVAVGDHVEAGDTVMTVEAMKMENQVFAPVSGTIKAIHVAEGDSVNPDECLMEIS</sequence>
<feature type="domain" description="Pyruvate carboxyltransferase" evidence="4">
    <location>
        <begin position="8"/>
        <end position="268"/>
    </location>
</feature>
<dbReference type="PROSITE" id="PS50991">
    <property type="entry name" value="PYR_CT"/>
    <property type="match status" value="1"/>
</dbReference>
<reference evidence="5 6" key="1">
    <citation type="submission" date="2016-12" db="EMBL/GenBank/DDBJ databases">
        <title>Isolation and genomic insights into novel planktonic Zetaproteobacteria from stratified waters of the Chesapeake Bay.</title>
        <authorList>
            <person name="McAllister S.M."/>
            <person name="Kato S."/>
            <person name="Chan C.S."/>
            <person name="Chiu B.K."/>
            <person name="Field E.K."/>
        </authorList>
    </citation>
    <scope>NUCLEOTIDE SEQUENCE [LARGE SCALE GENOMIC DNA]</scope>
    <source>
        <strain evidence="5 6">CP-8</strain>
    </source>
</reference>
<dbReference type="InterPro" id="IPR000089">
    <property type="entry name" value="Biotin_lipoyl"/>
</dbReference>
<gene>
    <name evidence="5" type="ORF">Ga0123462_1515</name>
</gene>
<dbReference type="KEGG" id="mfn:Ga0123462_1515"/>
<dbReference type="OrthoDB" id="9763189at2"/>
<dbReference type="Gene3D" id="3.20.20.70">
    <property type="entry name" value="Aldolase class I"/>
    <property type="match status" value="1"/>
</dbReference>
<name>A0A2K8L4Y5_9PROT</name>
<keyword evidence="1" id="KW-0092">Biotin</keyword>
<dbReference type="GO" id="GO:0004736">
    <property type="term" value="F:pyruvate carboxylase activity"/>
    <property type="evidence" value="ECO:0007669"/>
    <property type="project" value="UniProtKB-EC"/>
</dbReference>
<dbReference type="Pfam" id="PF00682">
    <property type="entry name" value="HMGL-like"/>
    <property type="match status" value="1"/>
</dbReference>
<organism evidence="5 6">
    <name type="scientific">Mariprofundus ferrinatatus</name>
    <dbReference type="NCBI Taxonomy" id="1921087"/>
    <lineage>
        <taxon>Bacteria</taxon>
        <taxon>Pseudomonadati</taxon>
        <taxon>Pseudomonadota</taxon>
        <taxon>Candidatius Mariprofundia</taxon>
        <taxon>Mariprofundales</taxon>
        <taxon>Mariprofundaceae</taxon>
        <taxon>Mariprofundus</taxon>
    </lineage>
</organism>
<dbReference type="GO" id="GO:0005737">
    <property type="term" value="C:cytoplasm"/>
    <property type="evidence" value="ECO:0007669"/>
    <property type="project" value="TreeGrafter"/>
</dbReference>
<dbReference type="PROSITE" id="PS00188">
    <property type="entry name" value="BIOTIN"/>
    <property type="match status" value="1"/>
</dbReference>
<dbReference type="SUPFAM" id="SSF51569">
    <property type="entry name" value="Aldolase"/>
    <property type="match status" value="1"/>
</dbReference>
<dbReference type="EC" id="6.4.1.1" evidence="5"/>
<dbReference type="GO" id="GO:0006814">
    <property type="term" value="P:sodium ion transport"/>
    <property type="evidence" value="ECO:0007669"/>
    <property type="project" value="InterPro"/>
</dbReference>
<evidence type="ECO:0000313" key="6">
    <source>
        <dbReference type="Proteomes" id="UP000231637"/>
    </source>
</evidence>
<dbReference type="Pfam" id="PF00364">
    <property type="entry name" value="Biotin_lipoyl"/>
    <property type="match status" value="1"/>
</dbReference>
<dbReference type="InterPro" id="IPR011053">
    <property type="entry name" value="Single_hybrid_motif"/>
</dbReference>
<evidence type="ECO:0000313" key="5">
    <source>
        <dbReference type="EMBL" id="ATX82378.1"/>
    </source>
</evidence>
<dbReference type="GO" id="GO:0008948">
    <property type="term" value="F:oxaloacetate decarboxylase activity"/>
    <property type="evidence" value="ECO:0007669"/>
    <property type="project" value="InterPro"/>
</dbReference>
<dbReference type="FunFam" id="2.40.50.100:FF:000003">
    <property type="entry name" value="Acetyl-CoA carboxylase biotin carboxyl carrier protein"/>
    <property type="match status" value="1"/>
</dbReference>
<evidence type="ECO:0000259" key="4">
    <source>
        <dbReference type="PROSITE" id="PS50991"/>
    </source>
</evidence>
<keyword evidence="6" id="KW-1185">Reference proteome</keyword>
<dbReference type="NCBIfam" id="TIGR01108">
    <property type="entry name" value="oadA"/>
    <property type="match status" value="1"/>
</dbReference>
<dbReference type="InterPro" id="IPR013785">
    <property type="entry name" value="Aldolase_TIM"/>
</dbReference>
<dbReference type="InterPro" id="IPR055268">
    <property type="entry name" value="PCB-like"/>
</dbReference>
<feature type="domain" description="Lipoyl-binding" evidence="3">
    <location>
        <begin position="543"/>
        <end position="618"/>
    </location>
</feature>
<dbReference type="PANTHER" id="PTHR43778:SF2">
    <property type="entry name" value="PYRUVATE CARBOXYLASE, MITOCHONDRIAL"/>
    <property type="match status" value="1"/>
</dbReference>
<dbReference type="PANTHER" id="PTHR43778">
    <property type="entry name" value="PYRUVATE CARBOXYLASE"/>
    <property type="match status" value="1"/>
</dbReference>
<dbReference type="Pfam" id="PF02436">
    <property type="entry name" value="PYC_OADA"/>
    <property type="match status" value="1"/>
</dbReference>
<dbReference type="SUPFAM" id="SSF89000">
    <property type="entry name" value="post-HMGL domain-like"/>
    <property type="match status" value="1"/>
</dbReference>
<dbReference type="SUPFAM" id="SSF51230">
    <property type="entry name" value="Single hybrid motif"/>
    <property type="match status" value="1"/>
</dbReference>
<dbReference type="InterPro" id="IPR005776">
    <property type="entry name" value="OadA"/>
</dbReference>
<proteinExistence type="predicted"/>
<evidence type="ECO:0000256" key="2">
    <source>
        <dbReference type="SAM" id="MobiDB-lite"/>
    </source>
</evidence>
<dbReference type="InterPro" id="IPR000891">
    <property type="entry name" value="PYR_CT"/>
</dbReference>
<dbReference type="CDD" id="cd07937">
    <property type="entry name" value="DRE_TIM_PC_TC_5S"/>
    <property type="match status" value="1"/>
</dbReference>
<evidence type="ECO:0000259" key="3">
    <source>
        <dbReference type="PROSITE" id="PS50968"/>
    </source>
</evidence>
<dbReference type="Proteomes" id="UP000231637">
    <property type="component" value="Chromosome"/>
</dbReference>
<keyword evidence="5" id="KW-0436">Ligase</keyword>
<dbReference type="AlphaFoldDB" id="A0A2K8L4Y5"/>
<dbReference type="InterPro" id="IPR003379">
    <property type="entry name" value="Carboxylase_cons_dom"/>
</dbReference>
<dbReference type="EMBL" id="CP018800">
    <property type="protein sequence ID" value="ATX82378.1"/>
    <property type="molecule type" value="Genomic_DNA"/>
</dbReference>
<dbReference type="CDD" id="cd06850">
    <property type="entry name" value="biotinyl_domain"/>
    <property type="match status" value="1"/>
</dbReference>
<protein>
    <submittedName>
        <fullName evidence="5">Pyruvate carboxylase subunit B</fullName>
        <ecNumber evidence="5">6.4.1.1</ecNumber>
    </submittedName>
</protein>
<dbReference type="GO" id="GO:0006094">
    <property type="term" value="P:gluconeogenesis"/>
    <property type="evidence" value="ECO:0007669"/>
    <property type="project" value="TreeGrafter"/>
</dbReference>
<dbReference type="InterPro" id="IPR001882">
    <property type="entry name" value="Biotin_BS"/>
</dbReference>
<dbReference type="NCBIfam" id="NF006761">
    <property type="entry name" value="PRK09282.1"/>
    <property type="match status" value="1"/>
</dbReference>
<dbReference type="PROSITE" id="PS50968">
    <property type="entry name" value="BIOTINYL_LIPOYL"/>
    <property type="match status" value="1"/>
</dbReference>
<dbReference type="RefSeq" id="WP_100265739.1">
    <property type="nucleotide sequence ID" value="NZ_CP018800.1"/>
</dbReference>
<evidence type="ECO:0000256" key="1">
    <source>
        <dbReference type="ARBA" id="ARBA00023267"/>
    </source>
</evidence>
<accession>A0A2K8L4Y5</accession>
<dbReference type="Gene3D" id="2.40.50.100">
    <property type="match status" value="1"/>
</dbReference>
<keyword evidence="5" id="KW-0670">Pyruvate</keyword>